<proteinExistence type="predicted"/>
<keyword evidence="2" id="KW-1185">Reference proteome</keyword>
<protein>
    <submittedName>
        <fullName evidence="1">Uncharacterized protein</fullName>
    </submittedName>
</protein>
<sequence>MLNNRVPSKLFGIDIYQRFGRSPEQTLKRRTGRCGLCAAETAAALDLVPLCVDASLKEPKQLTREVEGKM</sequence>
<accession>A0A4C1WQG5</accession>
<organism evidence="1 2">
    <name type="scientific">Eumeta variegata</name>
    <name type="common">Bagworm moth</name>
    <name type="synonym">Eumeta japonica</name>
    <dbReference type="NCBI Taxonomy" id="151549"/>
    <lineage>
        <taxon>Eukaryota</taxon>
        <taxon>Metazoa</taxon>
        <taxon>Ecdysozoa</taxon>
        <taxon>Arthropoda</taxon>
        <taxon>Hexapoda</taxon>
        <taxon>Insecta</taxon>
        <taxon>Pterygota</taxon>
        <taxon>Neoptera</taxon>
        <taxon>Endopterygota</taxon>
        <taxon>Lepidoptera</taxon>
        <taxon>Glossata</taxon>
        <taxon>Ditrysia</taxon>
        <taxon>Tineoidea</taxon>
        <taxon>Psychidae</taxon>
        <taxon>Oiketicinae</taxon>
        <taxon>Eumeta</taxon>
    </lineage>
</organism>
<evidence type="ECO:0000313" key="2">
    <source>
        <dbReference type="Proteomes" id="UP000299102"/>
    </source>
</evidence>
<dbReference type="Proteomes" id="UP000299102">
    <property type="component" value="Unassembled WGS sequence"/>
</dbReference>
<gene>
    <name evidence="1" type="ORF">EVAR_43386_1</name>
</gene>
<name>A0A4C1WQG5_EUMVA</name>
<reference evidence="1 2" key="1">
    <citation type="journal article" date="2019" name="Commun. Biol.">
        <title>The bagworm genome reveals a unique fibroin gene that provides high tensile strength.</title>
        <authorList>
            <person name="Kono N."/>
            <person name="Nakamura H."/>
            <person name="Ohtoshi R."/>
            <person name="Tomita M."/>
            <person name="Numata K."/>
            <person name="Arakawa K."/>
        </authorList>
    </citation>
    <scope>NUCLEOTIDE SEQUENCE [LARGE SCALE GENOMIC DNA]</scope>
</reference>
<evidence type="ECO:0000313" key="1">
    <source>
        <dbReference type="EMBL" id="GBP53100.1"/>
    </source>
</evidence>
<comment type="caution">
    <text evidence="1">The sequence shown here is derived from an EMBL/GenBank/DDBJ whole genome shotgun (WGS) entry which is preliminary data.</text>
</comment>
<dbReference type="EMBL" id="BGZK01000615">
    <property type="protein sequence ID" value="GBP53100.1"/>
    <property type="molecule type" value="Genomic_DNA"/>
</dbReference>
<dbReference type="AlphaFoldDB" id="A0A4C1WQG5"/>